<comment type="caution">
    <text evidence="4">The sequence shown here is derived from an EMBL/GenBank/DDBJ whole genome shotgun (WGS) entry which is preliminary data.</text>
</comment>
<accession>A0A699WY24</accession>
<feature type="non-terminal residue" evidence="4">
    <location>
        <position position="1"/>
    </location>
</feature>
<feature type="compositionally biased region" description="Low complexity" evidence="2">
    <location>
        <begin position="1"/>
        <end position="17"/>
    </location>
</feature>
<name>A0A699WY24_TANCI</name>
<evidence type="ECO:0000256" key="2">
    <source>
        <dbReference type="SAM" id="MobiDB-lite"/>
    </source>
</evidence>
<dbReference type="AlphaFoldDB" id="A0A699WY24"/>
<proteinExistence type="predicted"/>
<gene>
    <name evidence="4" type="ORF">Tci_922427</name>
</gene>
<sequence>WESNNQGGNNNNRNNHGNYHDNNRHNQYNQRRQDGARAMTTAQSNVVDQGGPAPKCNYCGLCHFGNCLAKCTKCNKRGHKAKDCRVRGVATGVNALPIRACYECKEREHY</sequence>
<reference evidence="4" key="1">
    <citation type="journal article" date="2019" name="Sci. Rep.">
        <title>Draft genome of Tanacetum cinerariifolium, the natural source of mosquito coil.</title>
        <authorList>
            <person name="Yamashiro T."/>
            <person name="Shiraishi A."/>
            <person name="Satake H."/>
            <person name="Nakayama K."/>
        </authorList>
    </citation>
    <scope>NUCLEOTIDE SEQUENCE</scope>
</reference>
<dbReference type="GO" id="GO:0003676">
    <property type="term" value="F:nucleic acid binding"/>
    <property type="evidence" value="ECO:0007669"/>
    <property type="project" value="InterPro"/>
</dbReference>
<keyword evidence="1" id="KW-0479">Metal-binding</keyword>
<keyword evidence="1" id="KW-0862">Zinc</keyword>
<dbReference type="SMART" id="SM00343">
    <property type="entry name" value="ZnF_C2HC"/>
    <property type="match status" value="1"/>
</dbReference>
<dbReference type="EMBL" id="BKCJ011757601">
    <property type="protein sequence ID" value="GFD50458.1"/>
    <property type="molecule type" value="Genomic_DNA"/>
</dbReference>
<keyword evidence="1" id="KW-0863">Zinc-finger</keyword>
<dbReference type="Pfam" id="PF00098">
    <property type="entry name" value="zf-CCHC"/>
    <property type="match status" value="1"/>
</dbReference>
<feature type="region of interest" description="Disordered" evidence="2">
    <location>
        <begin position="1"/>
        <end position="46"/>
    </location>
</feature>
<evidence type="ECO:0000256" key="1">
    <source>
        <dbReference type="PROSITE-ProRule" id="PRU00047"/>
    </source>
</evidence>
<dbReference type="PROSITE" id="PS50158">
    <property type="entry name" value="ZF_CCHC"/>
    <property type="match status" value="1"/>
</dbReference>
<dbReference type="InterPro" id="IPR001878">
    <property type="entry name" value="Znf_CCHC"/>
</dbReference>
<protein>
    <recommendedName>
        <fullName evidence="3">CCHC-type domain-containing protein</fullName>
    </recommendedName>
</protein>
<feature type="domain" description="CCHC-type" evidence="3">
    <location>
        <begin position="70"/>
        <end position="85"/>
    </location>
</feature>
<evidence type="ECO:0000259" key="3">
    <source>
        <dbReference type="PROSITE" id="PS50158"/>
    </source>
</evidence>
<organism evidence="4">
    <name type="scientific">Tanacetum cinerariifolium</name>
    <name type="common">Dalmatian daisy</name>
    <name type="synonym">Chrysanthemum cinerariifolium</name>
    <dbReference type="NCBI Taxonomy" id="118510"/>
    <lineage>
        <taxon>Eukaryota</taxon>
        <taxon>Viridiplantae</taxon>
        <taxon>Streptophyta</taxon>
        <taxon>Embryophyta</taxon>
        <taxon>Tracheophyta</taxon>
        <taxon>Spermatophyta</taxon>
        <taxon>Magnoliopsida</taxon>
        <taxon>eudicotyledons</taxon>
        <taxon>Gunneridae</taxon>
        <taxon>Pentapetalae</taxon>
        <taxon>asterids</taxon>
        <taxon>campanulids</taxon>
        <taxon>Asterales</taxon>
        <taxon>Asteraceae</taxon>
        <taxon>Asteroideae</taxon>
        <taxon>Anthemideae</taxon>
        <taxon>Anthemidinae</taxon>
        <taxon>Tanacetum</taxon>
    </lineage>
</organism>
<dbReference type="GO" id="GO:0008270">
    <property type="term" value="F:zinc ion binding"/>
    <property type="evidence" value="ECO:0007669"/>
    <property type="project" value="UniProtKB-KW"/>
</dbReference>
<dbReference type="Gene3D" id="4.10.60.10">
    <property type="entry name" value="Zinc finger, CCHC-type"/>
    <property type="match status" value="1"/>
</dbReference>
<evidence type="ECO:0000313" key="4">
    <source>
        <dbReference type="EMBL" id="GFD50458.1"/>
    </source>
</evidence>